<evidence type="ECO:0000256" key="4">
    <source>
        <dbReference type="ARBA" id="ARBA00023163"/>
    </source>
</evidence>
<dbReference type="InterPro" id="IPR007111">
    <property type="entry name" value="NACHT_NTPase"/>
</dbReference>
<dbReference type="PANTHER" id="PTHR35807:SF1">
    <property type="entry name" value="TRANSCRIPTIONAL REGULATOR REDD"/>
    <property type="match status" value="1"/>
</dbReference>
<evidence type="ECO:0000313" key="11">
    <source>
        <dbReference type="Proteomes" id="UP001612741"/>
    </source>
</evidence>
<dbReference type="SMART" id="SM00382">
    <property type="entry name" value="AAA"/>
    <property type="match status" value="1"/>
</dbReference>
<dbReference type="InterPro" id="IPR011990">
    <property type="entry name" value="TPR-like_helical_dom_sf"/>
</dbReference>
<dbReference type="PROSITE" id="PS51755">
    <property type="entry name" value="OMPR_PHOB"/>
    <property type="match status" value="1"/>
</dbReference>
<organism evidence="10 11">
    <name type="scientific">Nonomuraea typhae</name>
    <dbReference type="NCBI Taxonomy" id="2603600"/>
    <lineage>
        <taxon>Bacteria</taxon>
        <taxon>Bacillati</taxon>
        <taxon>Actinomycetota</taxon>
        <taxon>Actinomycetes</taxon>
        <taxon>Streptosporangiales</taxon>
        <taxon>Streptosporangiaceae</taxon>
        <taxon>Nonomuraea</taxon>
    </lineage>
</organism>
<dbReference type="Gene3D" id="1.10.10.10">
    <property type="entry name" value="Winged helix-like DNA-binding domain superfamily/Winged helix DNA-binding domain"/>
    <property type="match status" value="1"/>
</dbReference>
<keyword evidence="7" id="KW-1133">Transmembrane helix</keyword>
<sequence>MRRIAHAEIRLLGPVQVHGPGGPLDVGPARQRCVLAVLAENPGALVSVDMLIFRVWGDTPPARARQGLHTYIARLRRTLRDLGDVRVVNRDGGYVLEIAPERVDVVGFHVLAEEARGAVKDDDDPAAAGLFADALDLWRGGALAGIEGEWAEGVRARLAEQRLIVLQERIEVDLRLGRHSRLVPELTDLVREHPARERLIGQLMLALYRCRRQSHALSAYRELKRRLDEEGLYPDPTLQELERRILQSDETLDLERPGPRSEQRAAIGPGDPVRDELIAEMRRRWIRQGLERGPADRIEVSLAEQPDAVSDSFSPLPPGPLATPQPLPASACPLELFRARFNRRLLILGAAGSGKTTLLLELARDLLDVAEADAGAAVPVMFLLSRWSERSGDFGAWIVAELKEHYALGAEQARTWLAEDRLILLLDGLDEVPEPKRQACIQAVNDFRASREGALCGLVVTARIADYRTLGTRLALGGALVLLPLTARQVDDYLARTAAGLRAALNRDPVLAELLTTPLALGLAVFTYEDHHPIASGGGIEQYRSSLNDGYLARMLARDRAPGPGRPAAPDRADPAHTHRSLVWLARLMTRHEETIFYPDWFTPTWLPGSAPPWPLPARAGLGLVAGRGGWRRLAAALTYGTAAALITGVVYGLQALLGATVPEPDPNLATSLAFAPLVAITVCLAVVITTMLAKPRPAVRALVYVVVLFGAGGLHKGMRVGAVEGIASGLATGLAGGVVYGATSAASVALVLLLAAKLVRAAGTRWTWSWPRMLWGLDIAMAIALAVGVSHAAARIVLGDRGWVFGLLTGFGYGLIVGLGGGLIVGIAFGLVDIDTDQPAARWRWSARRLALAFAAGLAYGTIHWLLFVVAVSTFMGPDKGPIFGLIVGLTFFLTFTLGFGMSPDRDLPPPAPARALTASLRAAAGPMIVSSALSLLAAFLARRSVVDYVQFILPGPAVLSGLLTFWFTGGGTWLSHHVTRWTAWHAGLLPRNLIGFLAHADERALLHRQGGGYQFPHGTLQAHIARRDPGRLPA</sequence>
<feature type="DNA-binding region" description="OmpR/PhoB-type" evidence="5">
    <location>
        <begin position="1"/>
        <end position="98"/>
    </location>
</feature>
<feature type="transmembrane region" description="Helical" evidence="7">
    <location>
        <begin position="634"/>
        <end position="654"/>
    </location>
</feature>
<evidence type="ECO:0000256" key="7">
    <source>
        <dbReference type="SAM" id="Phobius"/>
    </source>
</evidence>
<dbReference type="EMBL" id="JBITGY010000016">
    <property type="protein sequence ID" value="MFI6504753.1"/>
    <property type="molecule type" value="Genomic_DNA"/>
</dbReference>
<dbReference type="SUPFAM" id="SSF46894">
    <property type="entry name" value="C-terminal effector domain of the bipartite response regulators"/>
    <property type="match status" value="1"/>
</dbReference>
<feature type="transmembrane region" description="Helical" evidence="7">
    <location>
        <begin position="700"/>
        <end position="719"/>
    </location>
</feature>
<accession>A0ABW7ZBE2</accession>
<feature type="region of interest" description="Disordered" evidence="6">
    <location>
        <begin position="249"/>
        <end position="273"/>
    </location>
</feature>
<comment type="caution">
    <text evidence="10">The sequence shown here is derived from an EMBL/GenBank/DDBJ whole genome shotgun (WGS) entry which is preliminary data.</text>
</comment>
<dbReference type="PROSITE" id="PS50837">
    <property type="entry name" value="NACHT"/>
    <property type="match status" value="1"/>
</dbReference>
<feature type="transmembrane region" description="Helical" evidence="7">
    <location>
        <begin position="853"/>
        <end position="878"/>
    </location>
</feature>
<dbReference type="Pfam" id="PF05729">
    <property type="entry name" value="NACHT"/>
    <property type="match status" value="1"/>
</dbReference>
<keyword evidence="7" id="KW-0472">Membrane</keyword>
<dbReference type="SMART" id="SM01043">
    <property type="entry name" value="BTAD"/>
    <property type="match status" value="1"/>
</dbReference>
<evidence type="ECO:0000256" key="5">
    <source>
        <dbReference type="PROSITE-ProRule" id="PRU01091"/>
    </source>
</evidence>
<dbReference type="Pfam" id="PF00486">
    <property type="entry name" value="Trans_reg_C"/>
    <property type="match status" value="1"/>
</dbReference>
<evidence type="ECO:0000256" key="1">
    <source>
        <dbReference type="ARBA" id="ARBA00005820"/>
    </source>
</evidence>
<dbReference type="Pfam" id="PF03704">
    <property type="entry name" value="BTAD"/>
    <property type="match status" value="1"/>
</dbReference>
<evidence type="ECO:0000259" key="9">
    <source>
        <dbReference type="PROSITE" id="PS51755"/>
    </source>
</evidence>
<protein>
    <submittedName>
        <fullName evidence="10">BTAD domain-containing putative transcriptional regulator</fullName>
    </submittedName>
</protein>
<proteinExistence type="inferred from homology"/>
<dbReference type="SMART" id="SM00862">
    <property type="entry name" value="Trans_reg_C"/>
    <property type="match status" value="1"/>
</dbReference>
<dbReference type="SUPFAM" id="SSF52540">
    <property type="entry name" value="P-loop containing nucleoside triphosphate hydrolases"/>
    <property type="match status" value="1"/>
</dbReference>
<dbReference type="SUPFAM" id="SSF48452">
    <property type="entry name" value="TPR-like"/>
    <property type="match status" value="1"/>
</dbReference>
<dbReference type="InterPro" id="IPR036388">
    <property type="entry name" value="WH-like_DNA-bd_sf"/>
</dbReference>
<dbReference type="CDD" id="cd15831">
    <property type="entry name" value="BTAD"/>
    <property type="match status" value="1"/>
</dbReference>
<keyword evidence="4" id="KW-0804">Transcription</keyword>
<dbReference type="Proteomes" id="UP001612741">
    <property type="component" value="Unassembled WGS sequence"/>
</dbReference>
<reference evidence="10 11" key="1">
    <citation type="submission" date="2024-10" db="EMBL/GenBank/DDBJ databases">
        <title>The Natural Products Discovery Center: Release of the First 8490 Sequenced Strains for Exploring Actinobacteria Biosynthetic Diversity.</title>
        <authorList>
            <person name="Kalkreuter E."/>
            <person name="Kautsar S.A."/>
            <person name="Yang D."/>
            <person name="Bader C.D."/>
            <person name="Teijaro C.N."/>
            <person name="Fluegel L."/>
            <person name="Davis C.M."/>
            <person name="Simpson J.R."/>
            <person name="Lauterbach L."/>
            <person name="Steele A.D."/>
            <person name="Gui C."/>
            <person name="Meng S."/>
            <person name="Li G."/>
            <person name="Viehrig K."/>
            <person name="Ye F."/>
            <person name="Su P."/>
            <person name="Kiefer A.F."/>
            <person name="Nichols A."/>
            <person name="Cepeda A.J."/>
            <person name="Yan W."/>
            <person name="Fan B."/>
            <person name="Jiang Y."/>
            <person name="Adhikari A."/>
            <person name="Zheng C.-J."/>
            <person name="Schuster L."/>
            <person name="Cowan T.M."/>
            <person name="Smanski M.J."/>
            <person name="Chevrette M.G."/>
            <person name="De Carvalho L.P.S."/>
            <person name="Shen B."/>
        </authorList>
    </citation>
    <scope>NUCLEOTIDE SEQUENCE [LARGE SCALE GENOMIC DNA]</scope>
    <source>
        <strain evidence="10 11">NPDC050545</strain>
    </source>
</reference>
<dbReference type="PANTHER" id="PTHR35807">
    <property type="entry name" value="TRANSCRIPTIONAL REGULATOR REDD-RELATED"/>
    <property type="match status" value="1"/>
</dbReference>
<feature type="transmembrane region" description="Helical" evidence="7">
    <location>
        <begin position="924"/>
        <end position="944"/>
    </location>
</feature>
<dbReference type="Gene3D" id="3.40.50.300">
    <property type="entry name" value="P-loop containing nucleotide triphosphate hydrolases"/>
    <property type="match status" value="1"/>
</dbReference>
<keyword evidence="3 5" id="KW-0238">DNA-binding</keyword>
<dbReference type="InterPro" id="IPR001867">
    <property type="entry name" value="OmpR/PhoB-type_DNA-bd"/>
</dbReference>
<gene>
    <name evidence="10" type="ORF">ACIBG2_45720</name>
</gene>
<evidence type="ECO:0000256" key="3">
    <source>
        <dbReference type="ARBA" id="ARBA00023125"/>
    </source>
</evidence>
<comment type="similarity">
    <text evidence="1">Belongs to the AfsR/DnrI/RedD regulatory family.</text>
</comment>
<dbReference type="InterPro" id="IPR016032">
    <property type="entry name" value="Sig_transdc_resp-reg_C-effctor"/>
</dbReference>
<feature type="transmembrane region" description="Helical" evidence="7">
    <location>
        <begin position="776"/>
        <end position="799"/>
    </location>
</feature>
<feature type="domain" description="NACHT" evidence="8">
    <location>
        <begin position="343"/>
        <end position="463"/>
    </location>
</feature>
<feature type="domain" description="OmpR/PhoB-type" evidence="9">
    <location>
        <begin position="1"/>
        <end position="98"/>
    </location>
</feature>
<dbReference type="InterPro" id="IPR003593">
    <property type="entry name" value="AAA+_ATPase"/>
</dbReference>
<keyword evidence="11" id="KW-1185">Reference proteome</keyword>
<dbReference type="InterPro" id="IPR027417">
    <property type="entry name" value="P-loop_NTPase"/>
</dbReference>
<evidence type="ECO:0000256" key="2">
    <source>
        <dbReference type="ARBA" id="ARBA00023015"/>
    </source>
</evidence>
<feature type="compositionally biased region" description="Basic and acidic residues" evidence="6">
    <location>
        <begin position="249"/>
        <end position="263"/>
    </location>
</feature>
<dbReference type="InterPro" id="IPR051677">
    <property type="entry name" value="AfsR-DnrI-RedD_regulator"/>
</dbReference>
<feature type="transmembrane region" description="Helical" evidence="7">
    <location>
        <begin position="950"/>
        <end position="969"/>
    </location>
</feature>
<dbReference type="RefSeq" id="WP_397090635.1">
    <property type="nucleotide sequence ID" value="NZ_JBITGY010000016.1"/>
</dbReference>
<feature type="transmembrane region" description="Helical" evidence="7">
    <location>
        <begin position="731"/>
        <end position="755"/>
    </location>
</feature>
<keyword evidence="7" id="KW-0812">Transmembrane</keyword>
<evidence type="ECO:0000313" key="10">
    <source>
        <dbReference type="EMBL" id="MFI6504753.1"/>
    </source>
</evidence>
<feature type="transmembrane region" description="Helical" evidence="7">
    <location>
        <begin position="884"/>
        <end position="903"/>
    </location>
</feature>
<dbReference type="InterPro" id="IPR005158">
    <property type="entry name" value="BTAD"/>
</dbReference>
<keyword evidence="2" id="KW-0805">Transcription regulation</keyword>
<evidence type="ECO:0000259" key="8">
    <source>
        <dbReference type="PROSITE" id="PS50837"/>
    </source>
</evidence>
<dbReference type="Gene3D" id="1.25.40.10">
    <property type="entry name" value="Tetratricopeptide repeat domain"/>
    <property type="match status" value="1"/>
</dbReference>
<name>A0ABW7ZBE2_9ACTN</name>
<evidence type="ECO:0000256" key="6">
    <source>
        <dbReference type="SAM" id="MobiDB-lite"/>
    </source>
</evidence>
<feature type="transmembrane region" description="Helical" evidence="7">
    <location>
        <begin position="811"/>
        <end position="833"/>
    </location>
</feature>
<feature type="transmembrane region" description="Helical" evidence="7">
    <location>
        <begin position="674"/>
        <end position="693"/>
    </location>
</feature>